<dbReference type="PANTHER" id="PTHR37813:SF1">
    <property type="entry name" value="FELS-2 PROPHAGE PROTEIN"/>
    <property type="match status" value="1"/>
</dbReference>
<dbReference type="STRING" id="642492.Clole_0980"/>
<dbReference type="PANTHER" id="PTHR37813">
    <property type="entry name" value="FELS-2 PROPHAGE PROTEIN"/>
    <property type="match status" value="1"/>
</dbReference>
<accession>F2JRA3</accession>
<dbReference type="KEGG" id="cle:Clole_0980"/>
<organism evidence="4 5">
    <name type="scientific">Cellulosilyticum lentocellum (strain ATCC 49066 / DSM 5427 / NCIMB 11756 / RHM5)</name>
    <name type="common">Clostridium lentocellum</name>
    <dbReference type="NCBI Taxonomy" id="642492"/>
    <lineage>
        <taxon>Bacteria</taxon>
        <taxon>Bacillati</taxon>
        <taxon>Bacillota</taxon>
        <taxon>Clostridia</taxon>
        <taxon>Lachnospirales</taxon>
        <taxon>Cellulosilyticaceae</taxon>
        <taxon>Cellulosilyticum</taxon>
    </lineage>
</organism>
<dbReference type="NCBIfam" id="TIGR01760">
    <property type="entry name" value="tape_meas_TP901"/>
    <property type="match status" value="1"/>
</dbReference>
<proteinExistence type="predicted"/>
<feature type="coiled-coil region" evidence="2">
    <location>
        <begin position="584"/>
        <end position="649"/>
    </location>
</feature>
<evidence type="ECO:0000313" key="5">
    <source>
        <dbReference type="Proteomes" id="UP000008467"/>
    </source>
</evidence>
<evidence type="ECO:0000259" key="3">
    <source>
        <dbReference type="Pfam" id="PF10145"/>
    </source>
</evidence>
<evidence type="ECO:0000313" key="4">
    <source>
        <dbReference type="EMBL" id="ADZ82712.1"/>
    </source>
</evidence>
<reference evidence="4 5" key="1">
    <citation type="journal article" date="2011" name="J. Bacteriol.">
        <title>Complete genome sequence of the cellulose-degrading bacterium Cellulosilyticum lentocellum.</title>
        <authorList>
            <consortium name="US DOE Joint Genome Institute"/>
            <person name="Miller D.A."/>
            <person name="Suen G."/>
            <person name="Bruce D."/>
            <person name="Copeland A."/>
            <person name="Cheng J.F."/>
            <person name="Detter C."/>
            <person name="Goodwin L.A."/>
            <person name="Han C.S."/>
            <person name="Hauser L.J."/>
            <person name="Land M.L."/>
            <person name="Lapidus A."/>
            <person name="Lucas S."/>
            <person name="Meincke L."/>
            <person name="Pitluck S."/>
            <person name="Tapia R."/>
            <person name="Teshima H."/>
            <person name="Woyke T."/>
            <person name="Fox B.G."/>
            <person name="Angert E.R."/>
            <person name="Currie C.R."/>
        </authorList>
    </citation>
    <scope>NUCLEOTIDE SEQUENCE [LARGE SCALE GENOMIC DNA]</scope>
    <source>
        <strain evidence="5">ATCC 49066 / DSM 5427 / NCIMB 11756 / RHM5</strain>
    </source>
</reference>
<dbReference type="HOGENOM" id="CLU_002005_2_1_9"/>
<gene>
    <name evidence="4" type="ordered locus">Clole_0980</name>
</gene>
<name>F2JRA3_CELLD</name>
<dbReference type="eggNOG" id="COG1340">
    <property type="taxonomic scope" value="Bacteria"/>
</dbReference>
<evidence type="ECO:0000256" key="2">
    <source>
        <dbReference type="SAM" id="Coils"/>
    </source>
</evidence>
<sequence>MANLNLATLSIKVAIDKTNVASELNKIKESLTSVGANGQTGLGNLKNALLGALDPTKSLGANLGSLKSTLIDQVSAVGGLQAAYVALAVAGIAIATKALLDFIKASVQVGIGFEKQMSKVKAISGSTAEEMKLLNDKAKEVGKNTVLTASQAGEAMEYMAMAGWKVGDMLAGIDPLANLAIVNNGDLGRTSDIVTDALTAFGMSAEETARFCDVLAQASSNSNTNVDMMGETFKYCAAAAGAAGYSIEDVALATGLMANSGVKASMAGTALRRMFTELATGCKVSSKAFGEMDIATTNSDGSMRELKDVILDLREAFDQMTESEKIMNAESIAGKTGMSGFLAVINAGEADFNKLADAIDNSAGATDRMAKTMADNVDGLIKGIQSKWESVQIATFEMLEPIISRMLIWVDAVLGLFSDLYNKVAAIIGNIINIMTAWIEPVIAVFNTVVELLSPILDVIFEAVNGVFGRISESMNSFIEGFKNVLEGIKLVLEPVIKVIASILRVALGVLTLNMDMILGGFKDAADGATGFFTDVQNVGVKACNGVIDALNLIPGVSIDKMQEVQTNLDGTGAKATETAEATANAIKAIQEELENDLKGLDDTYKSYMDARLAEYEKELKEKYDMTDLQDVKRFNEKMQMREKQLQREVDLDRAKEEKKLKAKAEIQTKLLEMDEKYTNETQKLADKQYQAYKEMYDKMGKLQKAASGSTYTTMATPNVGGYATGTNYATQGWHWVGEKGRELMYFGGGEKVINNQQSEQMVNSGATHNTFYVTIPANSVKEFVDVVEMCNNAQVNMRMG</sequence>
<dbReference type="RefSeq" id="WP_013656012.1">
    <property type="nucleotide sequence ID" value="NC_015275.1"/>
</dbReference>
<keyword evidence="1" id="KW-1188">Viral release from host cell</keyword>
<keyword evidence="5" id="KW-1185">Reference proteome</keyword>
<dbReference type="AlphaFoldDB" id="F2JRA3"/>
<dbReference type="Proteomes" id="UP000008467">
    <property type="component" value="Chromosome"/>
</dbReference>
<dbReference type="Pfam" id="PF10145">
    <property type="entry name" value="PhageMin_Tail"/>
    <property type="match status" value="1"/>
</dbReference>
<evidence type="ECO:0000256" key="1">
    <source>
        <dbReference type="ARBA" id="ARBA00022612"/>
    </source>
</evidence>
<feature type="domain" description="Phage tail tape measure protein" evidence="3">
    <location>
        <begin position="135"/>
        <end position="334"/>
    </location>
</feature>
<dbReference type="EMBL" id="CP002582">
    <property type="protein sequence ID" value="ADZ82712.1"/>
    <property type="molecule type" value="Genomic_DNA"/>
</dbReference>
<keyword evidence="2" id="KW-0175">Coiled coil</keyword>
<dbReference type="eggNOG" id="COG5283">
    <property type="taxonomic scope" value="Bacteria"/>
</dbReference>
<dbReference type="InterPro" id="IPR010090">
    <property type="entry name" value="Phage_tape_meas"/>
</dbReference>
<protein>
    <submittedName>
        <fullName evidence="4">Phage tail tape measure protein, TP901 family</fullName>
    </submittedName>
</protein>